<dbReference type="RefSeq" id="WP_177195483.1">
    <property type="nucleotide sequence ID" value="NZ_FOTY01000008.1"/>
</dbReference>
<dbReference type="STRING" id="266892.SAMN04488054_1088"/>
<dbReference type="EMBL" id="FOTY01000008">
    <property type="protein sequence ID" value="SFL91051.1"/>
    <property type="molecule type" value="Genomic_DNA"/>
</dbReference>
<dbReference type="Pfam" id="PF14390">
    <property type="entry name" value="DUF4420"/>
    <property type="match status" value="1"/>
</dbReference>
<name>A0A1I4LJH3_9BACI</name>
<dbReference type="InterPro" id="IPR025534">
    <property type="entry name" value="DUF4420"/>
</dbReference>
<gene>
    <name evidence="1" type="ORF">SAMN04488054_1088</name>
</gene>
<reference evidence="1 2" key="1">
    <citation type="submission" date="2016-10" db="EMBL/GenBank/DDBJ databases">
        <authorList>
            <person name="de Groot N.N."/>
        </authorList>
    </citation>
    <scope>NUCLEOTIDE SEQUENCE [LARGE SCALE GENOMIC DNA]</scope>
    <source>
        <strain evidence="1 2">CGMCC 1.6134</strain>
    </source>
</reference>
<sequence length="298" mass="34273">MNLVQEIKDKFANLQKSKAYKLQGYDAWVFMFEDGTYGTAVPYDGSKVNEQFANVKFYSTNAVFGEDEQNFLILASTLLHLRNEFALFCADFADPGENHQNRREIQEEPLEWWKKWRELLGNAVKHKQVHSILGEMYVVQYLLKQQKNVKWKPTDYATYDVESGNQAFEVKSTTSKYQDTLTISSQFQLRDPDFLVMCRFEKSNTGASLEDMVAELAALGLDRSFLNVELDAVGFPEGSEARGEKYKLLDMRQYPVDEDFPGKELSDFLQNLNDPNVGKVSYDIDLKGCSYENLLKDS</sequence>
<dbReference type="Proteomes" id="UP000199668">
    <property type="component" value="Unassembled WGS sequence"/>
</dbReference>
<evidence type="ECO:0000313" key="1">
    <source>
        <dbReference type="EMBL" id="SFL91051.1"/>
    </source>
</evidence>
<keyword evidence="2" id="KW-1185">Reference proteome</keyword>
<proteinExistence type="predicted"/>
<organism evidence="1 2">
    <name type="scientific">Salibacterium qingdaonense</name>
    <dbReference type="NCBI Taxonomy" id="266892"/>
    <lineage>
        <taxon>Bacteria</taxon>
        <taxon>Bacillati</taxon>
        <taxon>Bacillota</taxon>
        <taxon>Bacilli</taxon>
        <taxon>Bacillales</taxon>
        <taxon>Bacillaceae</taxon>
    </lineage>
</organism>
<evidence type="ECO:0000313" key="2">
    <source>
        <dbReference type="Proteomes" id="UP000199668"/>
    </source>
</evidence>
<dbReference type="AlphaFoldDB" id="A0A1I4LJH3"/>
<protein>
    <submittedName>
        <fullName evidence="1">Putative PD-(D/E)XK family member</fullName>
    </submittedName>
</protein>
<accession>A0A1I4LJH3</accession>